<protein>
    <submittedName>
        <fullName evidence="4">RIM20-like protein</fullName>
    </submittedName>
</protein>
<feature type="domain" description="BRO1" evidence="3">
    <location>
        <begin position="13"/>
        <end position="381"/>
    </location>
</feature>
<evidence type="ECO:0000256" key="1">
    <source>
        <dbReference type="ARBA" id="ARBA00038154"/>
    </source>
</evidence>
<dbReference type="Gene3D" id="1.25.40.280">
    <property type="entry name" value="alix/aip1 like domains"/>
    <property type="match status" value="1"/>
</dbReference>
<gene>
    <name evidence="4" type="primary">YOR275C</name>
    <name evidence="4" type="ORF">SKUD_168202</name>
</gene>
<dbReference type="PANTHER" id="PTHR23030">
    <property type="entry name" value="PCD6 INTERACTING PROTEIN-RELATED"/>
    <property type="match status" value="1"/>
</dbReference>
<evidence type="ECO:0000313" key="5">
    <source>
        <dbReference type="Proteomes" id="UP000002753"/>
    </source>
</evidence>
<dbReference type="InterPro" id="IPR025304">
    <property type="entry name" value="ALIX_V_dom"/>
</dbReference>
<comment type="similarity">
    <text evidence="1">Belongs to the palA/RIM20 family.</text>
</comment>
<dbReference type="InterPro" id="IPR004328">
    <property type="entry name" value="BRO1_dom"/>
</dbReference>
<reference evidence="5" key="2">
    <citation type="journal article" date="2011" name="G3 (Bethesda)">
        <title>The awesome power of yeast evolutionary genetics: New genome sequences and strain resources for the Saccharomyces sensu stricto genus.</title>
        <authorList>
            <person name="Scannell D.R."/>
            <person name="Zill O.A."/>
            <person name="Rokas A."/>
            <person name="Payen C."/>
            <person name="Dunham M.J."/>
            <person name="Eisen M.B."/>
            <person name="Rine J."/>
            <person name="Johnston M."/>
            <person name="Hittinger C.T."/>
        </authorList>
    </citation>
    <scope>GENOME REANNOTATION</scope>
    <source>
        <strain evidence="5">ATCC MYA-4449 / AS 2.2408 / CBS 8840 / NBRC 1802 / NCYC 2889</strain>
    </source>
</reference>
<organism evidence="4 5">
    <name type="scientific">Saccharomyces kudriavzevii (strain ATCC MYA-4449 / AS 2.2408 / CBS 8840 / NBRC 1802 / NCYC 2889)</name>
    <name type="common">Yeast</name>
    <dbReference type="NCBI Taxonomy" id="226230"/>
    <lineage>
        <taxon>Eukaryota</taxon>
        <taxon>Fungi</taxon>
        <taxon>Dikarya</taxon>
        <taxon>Ascomycota</taxon>
        <taxon>Saccharomycotina</taxon>
        <taxon>Saccharomycetes</taxon>
        <taxon>Saccharomycetales</taxon>
        <taxon>Saccharomycetaceae</taxon>
        <taxon>Saccharomyces</taxon>
    </lineage>
</organism>
<dbReference type="Gene3D" id="1.20.140.50">
    <property type="entry name" value="alix/aip1 like domains"/>
    <property type="match status" value="1"/>
</dbReference>
<keyword evidence="5" id="KW-1185">Reference proteome</keyword>
<comment type="caution">
    <text evidence="4">The sequence shown here is derived from an EMBL/GenBank/DDBJ whole genome shotgun (WGS) entry which is preliminary data.</text>
</comment>
<dbReference type="InterPro" id="IPR038499">
    <property type="entry name" value="BRO1_sf"/>
</dbReference>
<dbReference type="CDD" id="cd08915">
    <property type="entry name" value="V_Alix_like"/>
    <property type="match status" value="1"/>
</dbReference>
<dbReference type="SMART" id="SM01041">
    <property type="entry name" value="BRO1"/>
    <property type="match status" value="1"/>
</dbReference>
<sequence>MSLGRTRWSKMSELLGIPLKRTLDVDFAAELSKLIDSTSFQTASFFQSDISKVAAARNNAITPDISINGLDALKTYYAMLLQLERKFPDNQIEFTWFQTLSQKSLGCSQYSLQWEKLTIIYNIGCMYSLLALDSNNDSVESLKTSCLYFQNSAGCFKYVMKHQTNLKTMPVMDNSTADALASLMLAQAQECFWFKAVQDKHKDSLIAKLSQQIVDFYSEAISEAQRGKLIRNDWINHLKAKKAYFSAVTSYRMSLSFNEKKQFGSMVKALQKALQFVNDSTLSSQAKFKTVIESTLKEAQRDNDFIYLQQLPSELPKIKPALMVKPSSIVTLLPSIENSDQLFKDLIPVEVMDYCTAYNERQDKYIEQRVTNPLISLNKLLKESMTTFQIPQELITISEAELVQYEALLDNLHVNNKNIQSELGKAEQVLKEEALSDKQLRLKHGTLHWTLPESSTVNATYYEKLKKLKEYLDQGSAIDKQTDELFQSIDKKLITSEIKLPEPNDSLTNMIKKVIQERNAYSEKTKRKSLEYRILPKIISSYKKSGIANFEAVFTGHLKYFDEDLRYVNSTKQENAKLIKEIELNEENKTSESGVEAKKMERIDPRELYIEDLKYSYKLLDEVKENLNDGTAFYENLINSTSNFYNEVQEYDAARRMEKVQLDESLVSEAR</sequence>
<dbReference type="Proteomes" id="UP000002753">
    <property type="component" value="Unassembled WGS sequence"/>
</dbReference>
<evidence type="ECO:0000256" key="2">
    <source>
        <dbReference type="SAM" id="Coils"/>
    </source>
</evidence>
<dbReference type="AlphaFoldDB" id="J4TZJ5"/>
<dbReference type="PANTHER" id="PTHR23030:SF39">
    <property type="entry name" value="PROGRAMMED CELL DEATH 6-INTERACTING PROTEIN"/>
    <property type="match status" value="1"/>
</dbReference>
<dbReference type="Pfam" id="PF03097">
    <property type="entry name" value="BRO1"/>
    <property type="match status" value="1"/>
</dbReference>
<dbReference type="PROSITE" id="PS51180">
    <property type="entry name" value="BRO1"/>
    <property type="match status" value="1"/>
</dbReference>
<dbReference type="STRING" id="226230.J4TZJ5"/>
<dbReference type="CDD" id="cd09241">
    <property type="entry name" value="BRO1_ScRim20-like"/>
    <property type="match status" value="1"/>
</dbReference>
<reference evidence="4 5" key="1">
    <citation type="journal article" date="2003" name="Science">
        <title>Finding functional features in Saccharomyces genomes by phylogenetic footprinting.</title>
        <authorList>
            <person name="Cliften P.F."/>
            <person name="Sudarsanam P."/>
            <person name="Desikan A."/>
            <person name="Fulton L."/>
            <person name="Fulton B."/>
            <person name="Majors J."/>
            <person name="Waterston R."/>
            <person name="Cohen B.A."/>
            <person name="Johnston M."/>
        </authorList>
    </citation>
    <scope>NUCLEOTIDE SEQUENCE [LARGE SCALE GENOMIC DNA]</scope>
    <source>
        <strain evidence="5">ATCC MYA-4449 / AS 2.2408 / CBS 8840 / NBRC 1802 / NCYC 2889</strain>
    </source>
</reference>
<dbReference type="EMBL" id="AACI03000779">
    <property type="protein sequence ID" value="EJT43465.1"/>
    <property type="molecule type" value="Genomic_DNA"/>
</dbReference>
<name>J4TZJ5_SACK1</name>
<dbReference type="GO" id="GO:0005768">
    <property type="term" value="C:endosome"/>
    <property type="evidence" value="ECO:0007669"/>
    <property type="project" value="TreeGrafter"/>
</dbReference>
<dbReference type="HOGENOM" id="CLU_007181_3_1_1"/>
<evidence type="ECO:0000313" key="4">
    <source>
        <dbReference type="EMBL" id="EJT43465.1"/>
    </source>
</evidence>
<evidence type="ECO:0000259" key="3">
    <source>
        <dbReference type="PROSITE" id="PS51180"/>
    </source>
</evidence>
<feature type="coiled-coil region" evidence="2">
    <location>
        <begin position="402"/>
        <end position="429"/>
    </location>
</feature>
<keyword evidence="2" id="KW-0175">Coiled coil</keyword>
<dbReference type="Pfam" id="PF13949">
    <property type="entry name" value="ALIX_LYPXL_bnd"/>
    <property type="match status" value="2"/>
</dbReference>
<accession>J4TZJ5</accession>
<proteinExistence type="inferred from homology"/>